<feature type="compositionally biased region" description="Low complexity" evidence="10">
    <location>
        <begin position="73"/>
        <end position="87"/>
    </location>
</feature>
<evidence type="ECO:0000256" key="7">
    <source>
        <dbReference type="ARBA" id="ARBA00093374"/>
    </source>
</evidence>
<proteinExistence type="predicted"/>
<evidence type="ECO:0000256" key="2">
    <source>
        <dbReference type="ARBA" id="ARBA00022664"/>
    </source>
</evidence>
<sequence length="1345" mass="149211">MDINRLLSPDEGGARAAQPPPPTSSNSMPSPRKPRRPAGGKRNMSGLSQEVRRSPERMDTTGQPSPVPGYAMQQPQQGQVYQSGPQVAAPNFRPLQPSARGADAQAQAQGAFYVQAPPQRPVMAHRHSSQSSTRSTPQMDTLADLASMQRQPHPRNDSSNNAPTRHSPSMTSQSSTSAPSIGRNISSQSVADITMAEAPAQTPPPRVFTSNALTETESQTVTDLLNHLGESSYAYDSHLQLINLLHKGFVTHVSPPEGSGESGQEPRTFGLLAELRQARESMDSRYAVGEDVWLDWLADEVVIAKTGDERISLMELFQRAVQDEPSSVALWQAYVDWIEANYTSCHNLPGSDQSSWTEEDKEICKELFNKDMLVSVLEQATQATQWRIDQSHLLWNRFITVIQPENMNESNRQDLERIQNHYIERLRIPSSGWNETRQLFWPLMTTLHGDNWEAAMAQVNEIGEPAKIQMGLRDEHELKLDRVLRSGDKNELFNEFTRYLKWEKSPRSKKKRGGPYEKELRAALFERALLKFPTYTEWWLDYVDFVISQKPSSHDPSSSVLPLLERATKHCPWSGELWAKRILRSDVERKPYHEIEAIKHRATNSGLLDVGGMEELVKVLMEWCSYLRRNAFTSTSSEDDLDTAEVGIMMALEDVQQAGRKVYGEDFQGDPLYRLERIQMKFLAEARRIEDARNIWKALAPKQGKSFDFWARYYSWELLFWGHDRLSDSHRVETTETAPHLATAVVDEMLSQVHLDQPESAVELYMSHFQQHESVEKLQAAGIEAREFSKRTAIRRAHEAEQAAAEAAQQQQEVQEAAAAQAAEVANLSTGDKRKRDDDVNDDTHKKTKTDGTHEHDADSAEPSASTSAQAKRDREHSTITLTNLSLDTAELDIRKFFQDCGPVRAVNILPHQNNDTAVATVEFETPEDVKTAKVRNGKPLNGREVHIQSGSRSTLYVTNYPAEFDEAAIRKLFVDYGDVVTVRFPSLKYNSRRRFCYVQFLTSEQAQAAENAMDDKILDGSHRLVAKISDPEAAKNRTGASAEGRELFVKNLDNNVPQQDIKDHFSKFGTVVSMNLLKRADGKRVGNGFIVMSSADEATKAVEEGNNRPFSDRILSIVLATPKGGAAPMDKARRTNINIKQSASPEPSSLPTNGRRASDVSMASSGHAGGEDMAKTVRERKVAIFNLPDTVNDARIRSEMEKHGPILKIQLRREQNAAIVEFADLKVAFGVRAGVECPALGEGVSTGDTEALFVKGKKKAESAGFGGMRPAAVARPGQGRGGRRGGLGFKRGGFGGGAAASTGPQSNGSGPAAPARSNADFKAMFEKSREAPEAPEPDGKADGE</sequence>
<dbReference type="GO" id="GO:0008380">
    <property type="term" value="P:RNA splicing"/>
    <property type="evidence" value="ECO:0007669"/>
    <property type="project" value="UniProtKB-KW"/>
</dbReference>
<feature type="compositionally biased region" description="Basic and acidic residues" evidence="10">
    <location>
        <begin position="831"/>
        <end position="859"/>
    </location>
</feature>
<feature type="compositionally biased region" description="Polar residues" evidence="10">
    <location>
        <begin position="157"/>
        <end position="166"/>
    </location>
</feature>
<feature type="compositionally biased region" description="Low complexity" evidence="10">
    <location>
        <begin position="99"/>
        <end position="108"/>
    </location>
</feature>
<evidence type="ECO:0000256" key="10">
    <source>
        <dbReference type="SAM" id="MobiDB-lite"/>
    </source>
</evidence>
<feature type="region of interest" description="Disordered" evidence="10">
    <location>
        <begin position="1268"/>
        <end position="1345"/>
    </location>
</feature>
<dbReference type="InterPro" id="IPR003107">
    <property type="entry name" value="HAT"/>
</dbReference>
<feature type="region of interest" description="Disordered" evidence="10">
    <location>
        <begin position="799"/>
        <end position="877"/>
    </location>
</feature>
<comment type="subcellular location">
    <subcellularLocation>
        <location evidence="1">Nucleus</location>
    </subcellularLocation>
</comment>
<gene>
    <name evidence="12" type="ORF">WHR41_00916</name>
</gene>
<evidence type="ECO:0000313" key="13">
    <source>
        <dbReference type="Proteomes" id="UP000803884"/>
    </source>
</evidence>
<dbReference type="Pfam" id="PF00076">
    <property type="entry name" value="RRM_1"/>
    <property type="match status" value="3"/>
</dbReference>
<evidence type="ECO:0000256" key="8">
    <source>
        <dbReference type="ARBA" id="ARBA00093627"/>
    </source>
</evidence>
<accession>A0AB34L183</accession>
<dbReference type="Pfam" id="PF16842">
    <property type="entry name" value="RRM_occluded"/>
    <property type="match status" value="1"/>
</dbReference>
<keyword evidence="13" id="KW-1185">Reference proteome</keyword>
<evidence type="ECO:0000259" key="11">
    <source>
        <dbReference type="PROSITE" id="PS50102"/>
    </source>
</evidence>
<evidence type="ECO:0000256" key="4">
    <source>
        <dbReference type="ARBA" id="ARBA00022884"/>
    </source>
</evidence>
<dbReference type="FunFam" id="3.30.70.330:FF:000365">
    <property type="entry name" value="U4/U6 snRNA-associated-splicing factor PRP24"/>
    <property type="match status" value="1"/>
</dbReference>
<dbReference type="InterPro" id="IPR011990">
    <property type="entry name" value="TPR-like_helical_dom_sf"/>
</dbReference>
<evidence type="ECO:0000256" key="9">
    <source>
        <dbReference type="PROSITE-ProRule" id="PRU00176"/>
    </source>
</evidence>
<organism evidence="12 13">
    <name type="scientific">Cladosporium halotolerans</name>
    <dbReference type="NCBI Taxonomy" id="1052096"/>
    <lineage>
        <taxon>Eukaryota</taxon>
        <taxon>Fungi</taxon>
        <taxon>Dikarya</taxon>
        <taxon>Ascomycota</taxon>
        <taxon>Pezizomycotina</taxon>
        <taxon>Dothideomycetes</taxon>
        <taxon>Dothideomycetidae</taxon>
        <taxon>Cladosporiales</taxon>
        <taxon>Cladosporiaceae</taxon>
        <taxon>Cladosporium</taxon>
    </lineage>
</organism>
<dbReference type="RefSeq" id="XP_069233895.1">
    <property type="nucleotide sequence ID" value="XM_069369522.1"/>
</dbReference>
<name>A0AB34L183_9PEZI</name>
<keyword evidence="4 9" id="KW-0694">RNA-binding</keyword>
<dbReference type="EMBL" id="JAAQHG020000002">
    <property type="protein sequence ID" value="KAL1590790.1"/>
    <property type="molecule type" value="Genomic_DNA"/>
</dbReference>
<feature type="domain" description="RRM" evidence="11">
    <location>
        <begin position="954"/>
        <end position="1032"/>
    </location>
</feature>
<dbReference type="SUPFAM" id="SSF48452">
    <property type="entry name" value="TPR-like"/>
    <property type="match status" value="1"/>
</dbReference>
<feature type="region of interest" description="Disordered" evidence="10">
    <location>
        <begin position="1"/>
        <end position="108"/>
    </location>
</feature>
<comment type="function">
    <text evidence="7">Functions as a recycling factor of the spliceosome, a machinery that forms on each precursor-messenger RNA (pre-mRNA) and catalyzes the removal of introns. Chaperones the re-annealing of U4 and U6 snRNAs (small nuclear RNAs) released from previous rounds of splicing, an initial step in reforming the U4/U6-U5 tri-snRNP (small nuclear ribonucleoprotein) that can reassemble into another spliceosome complex; this step involves binding U6 and facilitating the unwinding of the U6 internal stem loop, followed by base-pairing of U6 to U4.</text>
</comment>
<comment type="caution">
    <text evidence="12">The sequence shown here is derived from an EMBL/GenBank/DDBJ whole genome shotgun (WGS) entry which is preliminary data.</text>
</comment>
<feature type="compositionally biased region" description="Basic and acidic residues" evidence="10">
    <location>
        <begin position="50"/>
        <end position="59"/>
    </location>
</feature>
<feature type="region of interest" description="Disordered" evidence="10">
    <location>
        <begin position="147"/>
        <end position="183"/>
    </location>
</feature>
<evidence type="ECO:0000256" key="6">
    <source>
        <dbReference type="ARBA" id="ARBA00023242"/>
    </source>
</evidence>
<feature type="domain" description="RRM" evidence="11">
    <location>
        <begin position="878"/>
        <end position="953"/>
    </location>
</feature>
<keyword evidence="5" id="KW-0508">mRNA splicing</keyword>
<dbReference type="GO" id="GO:0003723">
    <property type="term" value="F:RNA binding"/>
    <property type="evidence" value="ECO:0007669"/>
    <property type="project" value="UniProtKB-UniRule"/>
</dbReference>
<feature type="compositionally biased region" description="Low complexity" evidence="10">
    <location>
        <begin position="167"/>
        <end position="180"/>
    </location>
</feature>
<dbReference type="Gene3D" id="3.30.70.330">
    <property type="match status" value="4"/>
</dbReference>
<dbReference type="InterPro" id="IPR000504">
    <property type="entry name" value="RRM_dom"/>
</dbReference>
<evidence type="ECO:0000256" key="5">
    <source>
        <dbReference type="ARBA" id="ARBA00023187"/>
    </source>
</evidence>
<keyword evidence="6" id="KW-0539">Nucleus</keyword>
<feature type="compositionally biased region" description="Gly residues" evidence="10">
    <location>
        <begin position="1279"/>
        <end position="1299"/>
    </location>
</feature>
<dbReference type="GO" id="GO:0005688">
    <property type="term" value="C:U6 snRNP"/>
    <property type="evidence" value="ECO:0007669"/>
    <property type="project" value="UniProtKB-ARBA"/>
</dbReference>
<keyword evidence="2" id="KW-0507">mRNA processing</keyword>
<keyword evidence="3" id="KW-0677">Repeat</keyword>
<dbReference type="Proteomes" id="UP000803884">
    <property type="component" value="Unassembled WGS sequence"/>
</dbReference>
<evidence type="ECO:0000313" key="12">
    <source>
        <dbReference type="EMBL" id="KAL1590790.1"/>
    </source>
</evidence>
<dbReference type="Gene3D" id="1.25.40.10">
    <property type="entry name" value="Tetratricopeptide repeat domain"/>
    <property type="match status" value="2"/>
</dbReference>
<dbReference type="InterPro" id="IPR035979">
    <property type="entry name" value="RBD_domain_sf"/>
</dbReference>
<dbReference type="SUPFAM" id="SSF54928">
    <property type="entry name" value="RNA-binding domain, RBD"/>
    <property type="match status" value="3"/>
</dbReference>
<feature type="domain" description="RRM" evidence="11">
    <location>
        <begin position="1046"/>
        <end position="1123"/>
    </location>
</feature>
<dbReference type="GO" id="GO:0006397">
    <property type="term" value="P:mRNA processing"/>
    <property type="evidence" value="ECO:0007669"/>
    <property type="project" value="UniProtKB-KW"/>
</dbReference>
<dbReference type="PANTHER" id="PTHR23236:SF119">
    <property type="entry name" value="NUCLEAR RNA-BINDING PROTEIN SART-3"/>
    <property type="match status" value="1"/>
</dbReference>
<dbReference type="GeneID" id="96002360"/>
<feature type="compositionally biased region" description="Polar residues" evidence="10">
    <location>
        <begin position="1137"/>
        <end position="1153"/>
    </location>
</feature>
<dbReference type="PANTHER" id="PTHR23236">
    <property type="entry name" value="EUKARYOTIC TRANSLATION INITIATION FACTOR 4B/4H"/>
    <property type="match status" value="1"/>
</dbReference>
<evidence type="ECO:0000256" key="3">
    <source>
        <dbReference type="ARBA" id="ARBA00022737"/>
    </source>
</evidence>
<feature type="compositionally biased region" description="Basic and acidic residues" evidence="10">
    <location>
        <begin position="1324"/>
        <end position="1345"/>
    </location>
</feature>
<reference evidence="12 13" key="1">
    <citation type="journal article" date="2020" name="Microbiol. Resour. Announc.">
        <title>Draft Genome Sequence of a Cladosporium Species Isolated from the Mesophotic Ascidian Didemnum maculosum.</title>
        <authorList>
            <person name="Gioti A."/>
            <person name="Siaperas R."/>
            <person name="Nikolaivits E."/>
            <person name="Le Goff G."/>
            <person name="Ouazzani J."/>
            <person name="Kotoulas G."/>
            <person name="Topakas E."/>
        </authorList>
    </citation>
    <scope>NUCLEOTIDE SEQUENCE [LARGE SCALE GENOMIC DNA]</scope>
    <source>
        <strain evidence="12 13">TM138-S3</strain>
    </source>
</reference>
<protein>
    <recommendedName>
        <fullName evidence="8">U4/U6 snRNA-associated-splicing factor PRP24</fullName>
    </recommendedName>
</protein>
<dbReference type="InterPro" id="IPR031766">
    <property type="entry name" value="RRM_occluded"/>
</dbReference>
<dbReference type="InterPro" id="IPR012677">
    <property type="entry name" value="Nucleotide-bd_a/b_plait_sf"/>
</dbReference>
<evidence type="ECO:0000256" key="1">
    <source>
        <dbReference type="ARBA" id="ARBA00004123"/>
    </source>
</evidence>
<dbReference type="SMART" id="SM00360">
    <property type="entry name" value="RRM"/>
    <property type="match status" value="4"/>
</dbReference>
<feature type="region of interest" description="Disordered" evidence="10">
    <location>
        <begin position="1137"/>
        <end position="1173"/>
    </location>
</feature>
<feature type="compositionally biased region" description="Low complexity" evidence="10">
    <location>
        <begin position="802"/>
        <end position="826"/>
    </location>
</feature>
<dbReference type="PROSITE" id="PS50102">
    <property type="entry name" value="RRM"/>
    <property type="match status" value="3"/>
</dbReference>
<dbReference type="SMART" id="SM00386">
    <property type="entry name" value="HAT"/>
    <property type="match status" value="3"/>
</dbReference>
<dbReference type="CDD" id="cd00590">
    <property type="entry name" value="RRM_SF"/>
    <property type="match status" value="1"/>
</dbReference>